<proteinExistence type="predicted"/>
<name>K1S4C3_MAGGI</name>
<evidence type="ECO:0000313" key="1">
    <source>
        <dbReference type="EMBL" id="EKC42261.1"/>
    </source>
</evidence>
<gene>
    <name evidence="1" type="ORF">CGI_10001482</name>
</gene>
<organism evidence="1">
    <name type="scientific">Magallana gigas</name>
    <name type="common">Pacific oyster</name>
    <name type="synonym">Crassostrea gigas</name>
    <dbReference type="NCBI Taxonomy" id="29159"/>
    <lineage>
        <taxon>Eukaryota</taxon>
        <taxon>Metazoa</taxon>
        <taxon>Spiralia</taxon>
        <taxon>Lophotrochozoa</taxon>
        <taxon>Mollusca</taxon>
        <taxon>Bivalvia</taxon>
        <taxon>Autobranchia</taxon>
        <taxon>Pteriomorphia</taxon>
        <taxon>Ostreida</taxon>
        <taxon>Ostreoidea</taxon>
        <taxon>Ostreidae</taxon>
        <taxon>Magallana</taxon>
    </lineage>
</organism>
<reference evidence="1" key="1">
    <citation type="journal article" date="2012" name="Nature">
        <title>The oyster genome reveals stress adaptation and complexity of shell formation.</title>
        <authorList>
            <person name="Zhang G."/>
            <person name="Fang X."/>
            <person name="Guo X."/>
            <person name="Li L."/>
            <person name="Luo R."/>
            <person name="Xu F."/>
            <person name="Yang P."/>
            <person name="Zhang L."/>
            <person name="Wang X."/>
            <person name="Qi H."/>
            <person name="Xiong Z."/>
            <person name="Que H."/>
            <person name="Xie Y."/>
            <person name="Holland P.W."/>
            <person name="Paps J."/>
            <person name="Zhu Y."/>
            <person name="Wu F."/>
            <person name="Chen Y."/>
            <person name="Wang J."/>
            <person name="Peng C."/>
            <person name="Meng J."/>
            <person name="Yang L."/>
            <person name="Liu J."/>
            <person name="Wen B."/>
            <person name="Zhang N."/>
            <person name="Huang Z."/>
            <person name="Zhu Q."/>
            <person name="Feng Y."/>
            <person name="Mount A."/>
            <person name="Hedgecock D."/>
            <person name="Xu Z."/>
            <person name="Liu Y."/>
            <person name="Domazet-Loso T."/>
            <person name="Du Y."/>
            <person name="Sun X."/>
            <person name="Zhang S."/>
            <person name="Liu B."/>
            <person name="Cheng P."/>
            <person name="Jiang X."/>
            <person name="Li J."/>
            <person name="Fan D."/>
            <person name="Wang W."/>
            <person name="Fu W."/>
            <person name="Wang T."/>
            <person name="Wang B."/>
            <person name="Zhang J."/>
            <person name="Peng Z."/>
            <person name="Li Y."/>
            <person name="Li N."/>
            <person name="Wang J."/>
            <person name="Chen M."/>
            <person name="He Y."/>
            <person name="Tan F."/>
            <person name="Song X."/>
            <person name="Zheng Q."/>
            <person name="Huang R."/>
            <person name="Yang H."/>
            <person name="Du X."/>
            <person name="Chen L."/>
            <person name="Yang M."/>
            <person name="Gaffney P.M."/>
            <person name="Wang S."/>
            <person name="Luo L."/>
            <person name="She Z."/>
            <person name="Ming Y."/>
            <person name="Huang W."/>
            <person name="Zhang S."/>
            <person name="Huang B."/>
            <person name="Zhang Y."/>
            <person name="Qu T."/>
            <person name="Ni P."/>
            <person name="Miao G."/>
            <person name="Wang J."/>
            <person name="Wang Q."/>
            <person name="Steinberg C.E."/>
            <person name="Wang H."/>
            <person name="Li N."/>
            <person name="Qian L."/>
            <person name="Zhang G."/>
            <person name="Li Y."/>
            <person name="Yang H."/>
            <person name="Liu X."/>
            <person name="Wang J."/>
            <person name="Yin Y."/>
            <person name="Wang J."/>
        </authorList>
    </citation>
    <scope>NUCLEOTIDE SEQUENCE [LARGE SCALE GENOMIC DNA]</scope>
    <source>
        <strain evidence="1">05x7-T-G4-1.051#20</strain>
    </source>
</reference>
<accession>K1S4C3</accession>
<evidence type="ECO:0008006" key="2">
    <source>
        <dbReference type="Google" id="ProtNLM"/>
    </source>
</evidence>
<protein>
    <recommendedName>
        <fullName evidence="2">SWIM-type domain-containing protein</fullName>
    </recommendedName>
</protein>
<dbReference type="InParanoid" id="K1S4C3"/>
<dbReference type="EMBL" id="JH817082">
    <property type="protein sequence ID" value="EKC42261.1"/>
    <property type="molecule type" value="Genomic_DNA"/>
</dbReference>
<dbReference type="HOGENOM" id="CLU_1027625_0_0_1"/>
<sequence length="271" mass="29959">MVCESNLVDELQINAYLFEEETKTMKLSNRSDQAHHFAEILETDFWVDIWPMKVTDAPAVLLVSRSLPTAPAQYDRYLNATENAGTWGGWAFCPPNSGCTDSKPSSLWVTTIMNKALTNDSGPFNQIQVAFALAPPEFPFTIYTISLYNVSGTSPVSAVNVTKDVLPFDPYLDQGPGRCLCKNENSNCFPCTPTITRDFTVTAWYCLCKTGARVVGVCAHVASVLWYLGYARHKQDSLNIGVRNWGVYVEDAASLPEPIDASDSEDSTIEE</sequence>
<dbReference type="AlphaFoldDB" id="K1S4C3"/>